<organism evidence="1 2">
    <name type="scientific">Phlebia brevispora</name>
    <dbReference type="NCBI Taxonomy" id="194682"/>
    <lineage>
        <taxon>Eukaryota</taxon>
        <taxon>Fungi</taxon>
        <taxon>Dikarya</taxon>
        <taxon>Basidiomycota</taxon>
        <taxon>Agaricomycotina</taxon>
        <taxon>Agaricomycetes</taxon>
        <taxon>Polyporales</taxon>
        <taxon>Meruliaceae</taxon>
        <taxon>Phlebia</taxon>
    </lineage>
</organism>
<reference evidence="1" key="1">
    <citation type="submission" date="2022-07" db="EMBL/GenBank/DDBJ databases">
        <title>Genome Sequence of Phlebia brevispora.</title>
        <authorList>
            <person name="Buettner E."/>
        </authorList>
    </citation>
    <scope>NUCLEOTIDE SEQUENCE</scope>
    <source>
        <strain evidence="1">MPL23</strain>
    </source>
</reference>
<keyword evidence="2" id="KW-1185">Reference proteome</keyword>
<evidence type="ECO:0000313" key="2">
    <source>
        <dbReference type="Proteomes" id="UP001148662"/>
    </source>
</evidence>
<proteinExistence type="predicted"/>
<dbReference type="EMBL" id="JANHOG010000267">
    <property type="protein sequence ID" value="KAJ3556141.1"/>
    <property type="molecule type" value="Genomic_DNA"/>
</dbReference>
<dbReference type="Proteomes" id="UP001148662">
    <property type="component" value="Unassembled WGS sequence"/>
</dbReference>
<evidence type="ECO:0000313" key="1">
    <source>
        <dbReference type="EMBL" id="KAJ3556141.1"/>
    </source>
</evidence>
<name>A0ACC1T8Z9_9APHY</name>
<accession>A0ACC1T8Z9</accession>
<sequence>MLSFFLTAGILTLSVTASPLFARQLPITLPFTKVINTTGTSIVQSDQARIRALMDRTIRNAKEYVSPINTPVTNQAVYYLAAVGIGTPPTVYNLIVDTGSSITWVGASPSKPYVITSSSIDTGYGASVSYGSGFMIGEEYNDTVTIGPIDIYNQSIVGAEFTIGFTSEDGILGLGPIDLTEADTTSDREVPTVVDTAFYEGLTAARSIAVSFEPTNVTPIVNGEITIGSVDSTKYIPQITYTPTTTTSPASQYWGIDQAIFYNGEIISNTTAGIVDTGTTFLWLASDAYARYQNATGALFDDDTSLLTITQDQYEHLADLVFDIGGTEFALTPNAQIWPRTLNTLIDGTADKIYLVVGNLGRPTGSGNDFTDGQVFLERFYSVYDSASNSVGLANTVLTRSVIN</sequence>
<comment type="caution">
    <text evidence="1">The sequence shown here is derived from an EMBL/GenBank/DDBJ whole genome shotgun (WGS) entry which is preliminary data.</text>
</comment>
<protein>
    <submittedName>
        <fullName evidence="1">Uncharacterized protein</fullName>
    </submittedName>
</protein>
<gene>
    <name evidence="1" type="ORF">NM688_g2188</name>
</gene>